<feature type="transmembrane region" description="Helical" evidence="2">
    <location>
        <begin position="6"/>
        <end position="28"/>
    </location>
</feature>
<name>A0A3A2ZNR0_9EURO</name>
<organism evidence="3 4">
    <name type="scientific">Aspergillus sclerotialis</name>
    <dbReference type="NCBI Taxonomy" id="2070753"/>
    <lineage>
        <taxon>Eukaryota</taxon>
        <taxon>Fungi</taxon>
        <taxon>Dikarya</taxon>
        <taxon>Ascomycota</taxon>
        <taxon>Pezizomycotina</taxon>
        <taxon>Eurotiomycetes</taxon>
        <taxon>Eurotiomycetidae</taxon>
        <taxon>Eurotiales</taxon>
        <taxon>Aspergillaceae</taxon>
        <taxon>Aspergillus</taxon>
        <taxon>Aspergillus subgen. Polypaecilum</taxon>
    </lineage>
</organism>
<feature type="compositionally biased region" description="Basic and acidic residues" evidence="1">
    <location>
        <begin position="36"/>
        <end position="52"/>
    </location>
</feature>
<keyword evidence="4" id="KW-1185">Reference proteome</keyword>
<dbReference type="OrthoDB" id="5426165at2759"/>
<dbReference type="PANTHER" id="PTHR40623">
    <property type="entry name" value="INTEGRAL MEMBRANE PROTEIN"/>
    <property type="match status" value="1"/>
</dbReference>
<reference evidence="4" key="1">
    <citation type="submission" date="2017-02" db="EMBL/GenBank/DDBJ databases">
        <authorList>
            <person name="Tafer H."/>
            <person name="Lopandic K."/>
        </authorList>
    </citation>
    <scope>NUCLEOTIDE SEQUENCE [LARGE SCALE GENOMIC DNA]</scope>
    <source>
        <strain evidence="4">CBS 366.77</strain>
    </source>
</reference>
<keyword evidence="2" id="KW-0472">Membrane</keyword>
<dbReference type="EMBL" id="MVGC01000065">
    <property type="protein sequence ID" value="RJE24879.1"/>
    <property type="molecule type" value="Genomic_DNA"/>
</dbReference>
<feature type="region of interest" description="Disordered" evidence="1">
    <location>
        <begin position="250"/>
        <end position="269"/>
    </location>
</feature>
<protein>
    <submittedName>
        <fullName evidence="3">Uncharacterized protein</fullName>
    </submittedName>
</protein>
<feature type="region of interest" description="Disordered" evidence="1">
    <location>
        <begin position="80"/>
        <end position="114"/>
    </location>
</feature>
<dbReference type="AlphaFoldDB" id="A0A3A2ZNR0"/>
<feature type="region of interest" description="Disordered" evidence="1">
    <location>
        <begin position="36"/>
        <end position="57"/>
    </location>
</feature>
<feature type="region of interest" description="Disordered" evidence="1">
    <location>
        <begin position="133"/>
        <end position="199"/>
    </location>
</feature>
<evidence type="ECO:0000313" key="3">
    <source>
        <dbReference type="EMBL" id="RJE24879.1"/>
    </source>
</evidence>
<evidence type="ECO:0000256" key="1">
    <source>
        <dbReference type="SAM" id="MobiDB-lite"/>
    </source>
</evidence>
<keyword evidence="2" id="KW-1133">Transmembrane helix</keyword>
<feature type="compositionally biased region" description="Basic and acidic residues" evidence="1">
    <location>
        <begin position="144"/>
        <end position="160"/>
    </location>
</feature>
<comment type="caution">
    <text evidence="3">The sequence shown here is derived from an EMBL/GenBank/DDBJ whole genome shotgun (WGS) entry which is preliminary data.</text>
</comment>
<proteinExistence type="predicted"/>
<keyword evidence="2" id="KW-0812">Transmembrane</keyword>
<evidence type="ECO:0000313" key="4">
    <source>
        <dbReference type="Proteomes" id="UP000266188"/>
    </source>
</evidence>
<accession>A0A3A2ZNR0</accession>
<dbReference type="STRING" id="2070753.A0A3A2ZNR0"/>
<evidence type="ECO:0000256" key="2">
    <source>
        <dbReference type="SAM" id="Phobius"/>
    </source>
</evidence>
<dbReference type="Proteomes" id="UP000266188">
    <property type="component" value="Unassembled WGS sequence"/>
</dbReference>
<sequence>MAFWTGWAMWQRVTLVVVLIYSFGVLLYNRRATKKHAEAEESEEKAEQETEMHPMLNDPSEIPFGARALERGIQVDGIWVSNNNTPLPSPQQPGTPAVSRPSSPTPESPLKQAPVMAASNAQIHSGVHPVTFSIKSPQAHRSPRASDDNAARYSRRESLHHGPFRGNQYPRFVVAGHNESHGANSPDLHPPKKHHRTSWFGKSPEAHYKRKSVIDGHLRRRSSEEFRRRMSKLFDENVQTRPMETFQLNPLHITPTNYKRYSTTGPPPP</sequence>
<dbReference type="PANTHER" id="PTHR40623:SF2">
    <property type="entry name" value="INTEGRAL MEMBRANE PROTEIN"/>
    <property type="match status" value="1"/>
</dbReference>
<gene>
    <name evidence="3" type="ORF">PHISCL_02776</name>
</gene>